<name>A0ABY8VIB6_9CORY</name>
<dbReference type="NCBIfam" id="TIGR00199">
    <property type="entry name" value="PncC_domain"/>
    <property type="match status" value="1"/>
</dbReference>
<dbReference type="SUPFAM" id="SSF142433">
    <property type="entry name" value="CinA-like"/>
    <property type="match status" value="1"/>
</dbReference>
<dbReference type="Gene3D" id="3.90.950.20">
    <property type="entry name" value="CinA-like"/>
    <property type="match status" value="1"/>
</dbReference>
<feature type="domain" description="CinA C-terminal" evidence="1">
    <location>
        <begin position="12"/>
        <end position="158"/>
    </location>
</feature>
<reference evidence="2 3" key="1">
    <citation type="submission" date="2023-05" db="EMBL/GenBank/DDBJ databases">
        <title>Corynebacterium suedekumii sp. nov. and Corynebacterium breve sp. nov. isolated from raw cow's milk.</title>
        <authorList>
            <person name="Baer M.K."/>
            <person name="Mehl L."/>
            <person name="Hellmuth R."/>
            <person name="Marke G."/>
            <person name="Lipski A."/>
        </authorList>
    </citation>
    <scope>NUCLEOTIDE SEQUENCE [LARGE SCALE GENOMIC DNA]</scope>
    <source>
        <strain evidence="2 3">LM112</strain>
    </source>
</reference>
<keyword evidence="3" id="KW-1185">Reference proteome</keyword>
<accession>A0ABY8VIB6</accession>
<organism evidence="2 3">
    <name type="scientific">Corynebacterium suedekumii</name>
    <dbReference type="NCBI Taxonomy" id="3049801"/>
    <lineage>
        <taxon>Bacteria</taxon>
        <taxon>Bacillati</taxon>
        <taxon>Actinomycetota</taxon>
        <taxon>Actinomycetes</taxon>
        <taxon>Mycobacteriales</taxon>
        <taxon>Corynebacteriaceae</taxon>
        <taxon>Corynebacterium</taxon>
    </lineage>
</organism>
<sequence>MFPQTYDTAAREAAEKISRLSQDRGLTVAAAESLTGGTLAACLAAAPGSSDWFAGGVVSYQTRTKCEVLNLPEGQPVITEAAALAMCQGVAELMRCDAAVAVTGAGGPGPQEGHPAGTVWVAAQVGERRRARLHHFPGDTGAILARTRQHALELLLTLMTTDNPEGTS</sequence>
<evidence type="ECO:0000259" key="1">
    <source>
        <dbReference type="Pfam" id="PF02464"/>
    </source>
</evidence>
<gene>
    <name evidence="2" type="ORF">QP029_09075</name>
</gene>
<dbReference type="InterPro" id="IPR036653">
    <property type="entry name" value="CinA-like_C"/>
</dbReference>
<dbReference type="EMBL" id="CP126970">
    <property type="protein sequence ID" value="WIM69405.1"/>
    <property type="molecule type" value="Genomic_DNA"/>
</dbReference>
<evidence type="ECO:0000313" key="3">
    <source>
        <dbReference type="Proteomes" id="UP001238805"/>
    </source>
</evidence>
<dbReference type="Proteomes" id="UP001238805">
    <property type="component" value="Chromosome"/>
</dbReference>
<dbReference type="RefSeq" id="WP_284873999.1">
    <property type="nucleotide sequence ID" value="NZ_CP126970.1"/>
</dbReference>
<dbReference type="InterPro" id="IPR008136">
    <property type="entry name" value="CinA_C"/>
</dbReference>
<proteinExistence type="predicted"/>
<evidence type="ECO:0000313" key="2">
    <source>
        <dbReference type="EMBL" id="WIM69405.1"/>
    </source>
</evidence>
<dbReference type="Pfam" id="PF02464">
    <property type="entry name" value="CinA"/>
    <property type="match status" value="1"/>
</dbReference>
<protein>
    <submittedName>
        <fullName evidence="2">CinA family protein</fullName>
    </submittedName>
</protein>